<reference evidence="1" key="1">
    <citation type="submission" date="2022-10" db="EMBL/GenBank/DDBJ databases">
        <title>The complete genomes of actinobacterial strains from the NBC collection.</title>
        <authorList>
            <person name="Joergensen T.S."/>
            <person name="Alvarez Arevalo M."/>
            <person name="Sterndorff E.B."/>
            <person name="Faurdal D."/>
            <person name="Vuksanovic O."/>
            <person name="Mourched A.-S."/>
            <person name="Charusanti P."/>
            <person name="Shaw S."/>
            <person name="Blin K."/>
            <person name="Weber T."/>
        </authorList>
    </citation>
    <scope>NUCLEOTIDE SEQUENCE</scope>
    <source>
        <strain evidence="1">NBC_00119</strain>
    </source>
</reference>
<protein>
    <recommendedName>
        <fullName evidence="2">Transposase</fullName>
    </recommendedName>
</protein>
<sequence length="57" mass="6550">MMQRHDPDTPAAAIEETADVRLSWMLSAVASATRPPWRAPQAFLDLIPHHIRRDRVF</sequence>
<proteinExistence type="predicted"/>
<accession>A0AAU1U0Y7</accession>
<gene>
    <name evidence="1" type="ORF">OHU69_09510</name>
</gene>
<dbReference type="AlphaFoldDB" id="A0AAU1U0Y7"/>
<evidence type="ECO:0008006" key="2">
    <source>
        <dbReference type="Google" id="ProtNLM"/>
    </source>
</evidence>
<name>A0AAU1U0Y7_9ACTN</name>
<evidence type="ECO:0000313" key="1">
    <source>
        <dbReference type="EMBL" id="WTS11290.1"/>
    </source>
</evidence>
<organism evidence="1">
    <name type="scientific">Streptomyces sp. NBC_00119</name>
    <dbReference type="NCBI Taxonomy" id="2975659"/>
    <lineage>
        <taxon>Bacteria</taxon>
        <taxon>Bacillati</taxon>
        <taxon>Actinomycetota</taxon>
        <taxon>Actinomycetes</taxon>
        <taxon>Kitasatosporales</taxon>
        <taxon>Streptomycetaceae</taxon>
        <taxon>Streptomyces</taxon>
    </lineage>
</organism>
<dbReference type="EMBL" id="CP108195">
    <property type="protein sequence ID" value="WTS11290.1"/>
    <property type="molecule type" value="Genomic_DNA"/>
</dbReference>